<gene>
    <name evidence="1" type="ORF">R3P38DRAFT_3049321</name>
</gene>
<evidence type="ECO:0008006" key="3">
    <source>
        <dbReference type="Google" id="ProtNLM"/>
    </source>
</evidence>
<reference evidence="1 2" key="1">
    <citation type="journal article" date="2024" name="J Genomics">
        <title>Draft genome sequencing and assembly of Favolaschia claudopus CIRM-BRFM 2984 isolated from oak limbs.</title>
        <authorList>
            <person name="Navarro D."/>
            <person name="Drula E."/>
            <person name="Chaduli D."/>
            <person name="Cazenave R."/>
            <person name="Ahrendt S."/>
            <person name="Wang J."/>
            <person name="Lipzen A."/>
            <person name="Daum C."/>
            <person name="Barry K."/>
            <person name="Grigoriev I.V."/>
            <person name="Favel A."/>
            <person name="Rosso M.N."/>
            <person name="Martin F."/>
        </authorList>
    </citation>
    <scope>NUCLEOTIDE SEQUENCE [LARGE SCALE GENOMIC DNA]</scope>
    <source>
        <strain evidence="1 2">CIRM-BRFM 2984</strain>
    </source>
</reference>
<accession>A0AAW0A6H3</accession>
<organism evidence="1 2">
    <name type="scientific">Favolaschia claudopus</name>
    <dbReference type="NCBI Taxonomy" id="2862362"/>
    <lineage>
        <taxon>Eukaryota</taxon>
        <taxon>Fungi</taxon>
        <taxon>Dikarya</taxon>
        <taxon>Basidiomycota</taxon>
        <taxon>Agaricomycotina</taxon>
        <taxon>Agaricomycetes</taxon>
        <taxon>Agaricomycetidae</taxon>
        <taxon>Agaricales</taxon>
        <taxon>Marasmiineae</taxon>
        <taxon>Mycenaceae</taxon>
        <taxon>Favolaschia</taxon>
    </lineage>
</organism>
<evidence type="ECO:0000313" key="1">
    <source>
        <dbReference type="EMBL" id="KAK7001472.1"/>
    </source>
</evidence>
<dbReference type="Proteomes" id="UP001362999">
    <property type="component" value="Unassembled WGS sequence"/>
</dbReference>
<evidence type="ECO:0000313" key="2">
    <source>
        <dbReference type="Proteomes" id="UP001362999"/>
    </source>
</evidence>
<dbReference type="EMBL" id="JAWWNJ010000083">
    <property type="protein sequence ID" value="KAK7001472.1"/>
    <property type="molecule type" value="Genomic_DNA"/>
</dbReference>
<dbReference type="AlphaFoldDB" id="A0AAW0A6H3"/>
<protein>
    <recommendedName>
        <fullName evidence="3">F-box domain-containing protein</fullName>
    </recommendedName>
</protein>
<name>A0AAW0A6H3_9AGAR</name>
<keyword evidence="2" id="KW-1185">Reference proteome</keyword>
<comment type="caution">
    <text evidence="1">The sequence shown here is derived from an EMBL/GenBank/DDBJ whole genome shotgun (WGS) entry which is preliminary data.</text>
</comment>
<sequence>MDPFDAENLNSSPFHQHLHTNYIPTDAEIGAIRAHLLPHEAELARLDALIRDLSSQRDRVKRYVASHQALISHPRRLPQDIIEEIFLASLPTQHNAAMTASEPPLLLGRICSRWRSIAFSLPGLWNTLHISADLVDREGMPTAITDWLTRASVLPLAISAHWNDPDRYDFDFDFNAATLIDTLIPFSSRWSILRLSNVRQGAFWRVADVDAPLLSDVQIDFGSDNFVGADHPVPTGILHSKILLGGNQPKISIAIRRPSLLVPVTSFIWNHITSLTLKEPRGGMELLNLDATMRLLKGCPRLKVLALSVFLEGQGQASNDPLIATCLESLSLGVSKFKLVSNFIDHVSMPELKTIRDIHLDLSDFSSTISIIRALHSFHHIRTLGIVLRALTTERNTDHVELNELFNILDPEPEFEINPVPLLEELSLQTKDFPEVVWENYLQSHIHQRTCFRRLRLHLWREEPVSEYPDVSEFLAERLDVVVNYGLIETPNVTPWDGIE</sequence>
<proteinExistence type="predicted"/>